<comment type="caution">
    <text evidence="8">The sequence shown here is derived from an EMBL/GenBank/DDBJ whole genome shotgun (WGS) entry which is preliminary data.</text>
</comment>
<dbReference type="GO" id="GO:0003677">
    <property type="term" value="F:DNA binding"/>
    <property type="evidence" value="ECO:0007669"/>
    <property type="project" value="UniProtKB-KW"/>
</dbReference>
<dbReference type="GO" id="GO:0016987">
    <property type="term" value="F:sigma factor activity"/>
    <property type="evidence" value="ECO:0007669"/>
    <property type="project" value="UniProtKB-KW"/>
</dbReference>
<dbReference type="PANTHER" id="PTHR43133">
    <property type="entry name" value="RNA POLYMERASE ECF-TYPE SIGMA FACTO"/>
    <property type="match status" value="1"/>
</dbReference>
<dbReference type="OrthoDB" id="9798255at2"/>
<dbReference type="SUPFAM" id="SSF88659">
    <property type="entry name" value="Sigma3 and sigma4 domains of RNA polymerase sigma factors"/>
    <property type="match status" value="1"/>
</dbReference>
<dbReference type="InterPro" id="IPR013249">
    <property type="entry name" value="RNA_pol_sigma70_r4_t2"/>
</dbReference>
<keyword evidence="2" id="KW-0805">Transcription regulation</keyword>
<name>A0A5S3PTN2_9FLAO</name>
<sequence length="184" mass="21332">MQELTNNALMLKVKSGDLDKLGLLYERHKKRLFGFFYNMNSNASLSEDLVQNVFVRMLKYKHTFTGEGSFSAWMFRTARNVNYDYYRKNKIAFNKSEISTVEYKLEDGDSIEKGMNKKDEISVLNRAMQLLPPEKREVLVLSKLKEMKFSEIGVILGCSEGAAKVKAHRALKDLRTIFLQLETR</sequence>
<dbReference type="Pfam" id="PF04542">
    <property type="entry name" value="Sigma70_r2"/>
    <property type="match status" value="1"/>
</dbReference>
<accession>A0A5S3PTN2</accession>
<dbReference type="RefSeq" id="WP_138656256.1">
    <property type="nucleotide sequence ID" value="NZ_VATY01000001.1"/>
</dbReference>
<dbReference type="NCBIfam" id="TIGR02937">
    <property type="entry name" value="sigma70-ECF"/>
    <property type="match status" value="1"/>
</dbReference>
<evidence type="ECO:0000256" key="5">
    <source>
        <dbReference type="ARBA" id="ARBA00023163"/>
    </source>
</evidence>
<proteinExistence type="inferred from homology"/>
<evidence type="ECO:0000259" key="6">
    <source>
        <dbReference type="Pfam" id="PF04542"/>
    </source>
</evidence>
<evidence type="ECO:0000313" key="8">
    <source>
        <dbReference type="EMBL" id="TMM58323.1"/>
    </source>
</evidence>
<dbReference type="PANTHER" id="PTHR43133:SF52">
    <property type="entry name" value="ECF RNA POLYMERASE SIGMA FACTOR SIGL"/>
    <property type="match status" value="1"/>
</dbReference>
<feature type="domain" description="RNA polymerase sigma factor 70 region 4 type 2" evidence="7">
    <location>
        <begin position="124"/>
        <end position="174"/>
    </location>
</feature>
<dbReference type="SUPFAM" id="SSF88946">
    <property type="entry name" value="Sigma2 domain of RNA polymerase sigma factors"/>
    <property type="match status" value="1"/>
</dbReference>
<dbReference type="Gene3D" id="1.10.1740.10">
    <property type="match status" value="1"/>
</dbReference>
<keyword evidence="5" id="KW-0804">Transcription</keyword>
<evidence type="ECO:0000256" key="1">
    <source>
        <dbReference type="ARBA" id="ARBA00010641"/>
    </source>
</evidence>
<dbReference type="Proteomes" id="UP000310314">
    <property type="component" value="Unassembled WGS sequence"/>
</dbReference>
<dbReference type="GO" id="GO:0006352">
    <property type="term" value="P:DNA-templated transcription initiation"/>
    <property type="evidence" value="ECO:0007669"/>
    <property type="project" value="InterPro"/>
</dbReference>
<dbReference type="InterPro" id="IPR007627">
    <property type="entry name" value="RNA_pol_sigma70_r2"/>
</dbReference>
<reference evidence="8 9" key="1">
    <citation type="submission" date="2019-05" db="EMBL/GenBank/DDBJ databases">
        <authorList>
            <person name="Zhang J.-Y."/>
            <person name="Feg X."/>
            <person name="Du Z.-J."/>
        </authorList>
    </citation>
    <scope>NUCLEOTIDE SEQUENCE [LARGE SCALE GENOMIC DNA]</scope>
    <source>
        <strain evidence="8 9">RZ26</strain>
    </source>
</reference>
<evidence type="ECO:0000259" key="7">
    <source>
        <dbReference type="Pfam" id="PF08281"/>
    </source>
</evidence>
<dbReference type="InterPro" id="IPR039425">
    <property type="entry name" value="RNA_pol_sigma-70-like"/>
</dbReference>
<dbReference type="Pfam" id="PF08281">
    <property type="entry name" value="Sigma70_r4_2"/>
    <property type="match status" value="1"/>
</dbReference>
<keyword evidence="3" id="KW-0731">Sigma factor</keyword>
<feature type="domain" description="RNA polymerase sigma-70 region 2" evidence="6">
    <location>
        <begin position="24"/>
        <end position="90"/>
    </location>
</feature>
<evidence type="ECO:0000256" key="3">
    <source>
        <dbReference type="ARBA" id="ARBA00023082"/>
    </source>
</evidence>
<gene>
    <name evidence="8" type="ORF">FEE95_02520</name>
</gene>
<dbReference type="CDD" id="cd06171">
    <property type="entry name" value="Sigma70_r4"/>
    <property type="match status" value="1"/>
</dbReference>
<keyword evidence="4" id="KW-0238">DNA-binding</keyword>
<dbReference type="InterPro" id="IPR013324">
    <property type="entry name" value="RNA_pol_sigma_r3/r4-like"/>
</dbReference>
<keyword evidence="9" id="KW-1185">Reference proteome</keyword>
<dbReference type="EMBL" id="VATY01000001">
    <property type="protein sequence ID" value="TMM58323.1"/>
    <property type="molecule type" value="Genomic_DNA"/>
</dbReference>
<evidence type="ECO:0000313" key="9">
    <source>
        <dbReference type="Proteomes" id="UP000310314"/>
    </source>
</evidence>
<evidence type="ECO:0000256" key="4">
    <source>
        <dbReference type="ARBA" id="ARBA00023125"/>
    </source>
</evidence>
<comment type="similarity">
    <text evidence="1">Belongs to the sigma-70 factor family. ECF subfamily.</text>
</comment>
<organism evidence="8 9">
    <name type="scientific">Maribacter algarum</name>
    <name type="common">ex Zhang et al. 2020</name>
    <dbReference type="NCBI Taxonomy" id="2578118"/>
    <lineage>
        <taxon>Bacteria</taxon>
        <taxon>Pseudomonadati</taxon>
        <taxon>Bacteroidota</taxon>
        <taxon>Flavobacteriia</taxon>
        <taxon>Flavobacteriales</taxon>
        <taxon>Flavobacteriaceae</taxon>
        <taxon>Maribacter</taxon>
    </lineage>
</organism>
<dbReference type="AlphaFoldDB" id="A0A5S3PTN2"/>
<evidence type="ECO:0000256" key="2">
    <source>
        <dbReference type="ARBA" id="ARBA00023015"/>
    </source>
</evidence>
<dbReference type="InterPro" id="IPR014284">
    <property type="entry name" value="RNA_pol_sigma-70_dom"/>
</dbReference>
<dbReference type="InterPro" id="IPR013325">
    <property type="entry name" value="RNA_pol_sigma_r2"/>
</dbReference>
<dbReference type="InterPro" id="IPR036388">
    <property type="entry name" value="WH-like_DNA-bd_sf"/>
</dbReference>
<protein>
    <submittedName>
        <fullName evidence="8">RNA polymerase sigma factor</fullName>
    </submittedName>
</protein>
<dbReference type="Gene3D" id="1.10.10.10">
    <property type="entry name" value="Winged helix-like DNA-binding domain superfamily/Winged helix DNA-binding domain"/>
    <property type="match status" value="1"/>
</dbReference>